<evidence type="ECO:0000313" key="14">
    <source>
        <dbReference type="Proteomes" id="UP001160148"/>
    </source>
</evidence>
<dbReference type="InterPro" id="IPR006895">
    <property type="entry name" value="Znf_Sec23_Sec24"/>
</dbReference>
<dbReference type="PANTHER" id="PTHR13803">
    <property type="entry name" value="SEC24-RELATED PROTEIN"/>
    <property type="match status" value="1"/>
</dbReference>
<accession>A0AAV0XZB3</accession>
<dbReference type="GO" id="GO:0030127">
    <property type="term" value="C:COPII vesicle coat"/>
    <property type="evidence" value="ECO:0007669"/>
    <property type="project" value="InterPro"/>
</dbReference>
<evidence type="ECO:0000256" key="1">
    <source>
        <dbReference type="ARBA" id="ARBA00004299"/>
    </source>
</evidence>
<feature type="compositionally biased region" description="Polar residues" evidence="7">
    <location>
        <begin position="137"/>
        <end position="157"/>
    </location>
</feature>
<evidence type="ECO:0000256" key="3">
    <source>
        <dbReference type="ARBA" id="ARBA00008334"/>
    </source>
</evidence>
<gene>
    <name evidence="13" type="ORF">MEUPH1_LOCUS27613</name>
</gene>
<dbReference type="InterPro" id="IPR006900">
    <property type="entry name" value="Sec23/24_helical_dom"/>
</dbReference>
<dbReference type="PANTHER" id="PTHR13803:SF4">
    <property type="entry name" value="SECRETORY 24CD, ISOFORM C"/>
    <property type="match status" value="1"/>
</dbReference>
<dbReference type="SUPFAM" id="SSF82919">
    <property type="entry name" value="Zn-finger domain of Sec23/24"/>
    <property type="match status" value="1"/>
</dbReference>
<feature type="domain" description="Zinc finger Sec23/Sec24-type" evidence="9">
    <location>
        <begin position="433"/>
        <end position="471"/>
    </location>
</feature>
<feature type="domain" description="Gelsolin-like" evidence="8">
    <location>
        <begin position="980"/>
        <end position="1027"/>
    </location>
</feature>
<evidence type="ECO:0000256" key="5">
    <source>
        <dbReference type="ARBA" id="ARBA00022927"/>
    </source>
</evidence>
<evidence type="ECO:0000259" key="12">
    <source>
        <dbReference type="Pfam" id="PF08033"/>
    </source>
</evidence>
<dbReference type="GO" id="GO:0005789">
    <property type="term" value="C:endoplasmic reticulum membrane"/>
    <property type="evidence" value="ECO:0007669"/>
    <property type="project" value="UniProtKB-SubCell"/>
</dbReference>
<name>A0AAV0XZB3_9HEMI</name>
<keyword evidence="6" id="KW-0968">Cytoplasmic vesicle</keyword>
<evidence type="ECO:0000256" key="7">
    <source>
        <dbReference type="SAM" id="MobiDB-lite"/>
    </source>
</evidence>
<dbReference type="InterPro" id="IPR036174">
    <property type="entry name" value="Znf_Sec23_Sec24_sf"/>
</dbReference>
<evidence type="ECO:0000259" key="9">
    <source>
        <dbReference type="Pfam" id="PF04810"/>
    </source>
</evidence>
<dbReference type="Pfam" id="PF04815">
    <property type="entry name" value="Sec23_helical"/>
    <property type="match status" value="1"/>
</dbReference>
<dbReference type="InterPro" id="IPR012990">
    <property type="entry name" value="Beta-sandwich_Sec23_24"/>
</dbReference>
<dbReference type="AlphaFoldDB" id="A0AAV0XZB3"/>
<feature type="compositionally biased region" description="Polar residues" evidence="7">
    <location>
        <begin position="109"/>
        <end position="123"/>
    </location>
</feature>
<evidence type="ECO:0000256" key="6">
    <source>
        <dbReference type="ARBA" id="ARBA00023329"/>
    </source>
</evidence>
<feature type="compositionally biased region" description="Pro residues" evidence="7">
    <location>
        <begin position="297"/>
        <end position="307"/>
    </location>
</feature>
<dbReference type="InterPro" id="IPR041742">
    <property type="entry name" value="Sec24-like_trunk_dom"/>
</dbReference>
<sequence>MDKWLMNKRTFETTEDEHSTSNLNIKRKKVTRKYDSEYLKIGFSWNEDIDDPRPQCIICYEMLANEKVNDLRSAFKLHICTIILVEREMNNYSQFAQERPPQHDGAPPRSQQNGQHNSSANYVPSYNQAERPLNDQFSQLGFNNGRSQPPVPNNTLQPGFPPQPYSTLQQPGFPPQPNSILQQPGFPPRQNSTLQHPEFPSQPNNSTLQQSGFSQYNFPNLILQQSTFPPQQQQGFPPQSGSLPSQQMGFPPQTGNLPSQQAPQQQCLTSQQPQHPQQPVYSQQQNSFHPQHRGYPPQQPGYPPQQPGYPTQQPGFNQGTPAYMSQPTPSRRLDPDQMPSPVQVIYDDQLSKSGLFLTNQRGLVPPLVTTDFTVQDSGNASPRLIRSTMYCVPITTDIMKEISVPFGLVISPLAKVKPDEYPLPIIDTGEIGPVRCKRCKAYMSPFMRFIYGGKHFTCLLCKSITEVPVEYFQHLDHTGQRIDLSERPELGFGSYEFIVPKEYCRKEMQPKPPAYIFVIDVSYNNIKSGLVKLICAFMKELLTQLPTELGNEKSKIRVGFITYDTTIHFYNLKETLAVPQMMIVGDTSEVFMPLVDGFLCDPEQSSQVIDALMEQIPTHFNETRITETILLPAIKAGKEALKNADCCGKLFVFHSSLPIAEAPGKLRNREDRKLLATDKEKTMLNPQTNVYKELGEECVQVGCSVDLFITNNSFIDLPTIGQISKISGGEIFKYTYFQAEVDGQRFLSDLKHDISRPTVFDAVIRVRTSTGTRPTDFYGHFFMSNSIEVELAAIDCDKAIAIEVKHEDKLDEHDGVLVQTAMLYTSCSGQRRVRVLNLSLRSSGQMDELYRSCDLDTIMNFFGKQVMFKILESSGRQVKEAITNKTTQIIATYRKHCVSSSLDAQLILPERIKLMPLYVNCLIKCDAMSGGPDLTVDDRWFNMHLVITADIPTTLGYFYPRLIPIHTLADKKLLDDVSIPDQLRCSIEKFAENGAYILENGVYMFMWLGMGVSQTFLSDVFGCKNITCTTVHSAIPVLDNPLNKAIHHVLSKIQKQRSHTMRLVIVQQKNKIETIMRNYLVEDHGTDNSLSYVEFLCHMHKDILDFLS</sequence>
<comment type="caution">
    <text evidence="13">The sequence shown here is derived from an EMBL/GenBank/DDBJ whole genome shotgun (WGS) entry which is preliminary data.</text>
</comment>
<feature type="compositionally biased region" description="Polar residues" evidence="7">
    <location>
        <begin position="189"/>
        <end position="212"/>
    </location>
</feature>
<dbReference type="InterPro" id="IPR029006">
    <property type="entry name" value="ADF-H/Gelsolin-like_dom_sf"/>
</dbReference>
<feature type="domain" description="Sec23/Sec24 trunk" evidence="10">
    <location>
        <begin position="510"/>
        <end position="753"/>
    </location>
</feature>
<evidence type="ECO:0000259" key="8">
    <source>
        <dbReference type="Pfam" id="PF00626"/>
    </source>
</evidence>
<evidence type="ECO:0000313" key="13">
    <source>
        <dbReference type="EMBL" id="CAI6373930.1"/>
    </source>
</evidence>
<dbReference type="Pfam" id="PF00626">
    <property type="entry name" value="Gelsolin"/>
    <property type="match status" value="1"/>
</dbReference>
<protein>
    <recommendedName>
        <fullName evidence="15">Protein transport protein Sec24C</fullName>
    </recommendedName>
</protein>
<dbReference type="Pfam" id="PF04811">
    <property type="entry name" value="Sec23_trunk"/>
    <property type="match status" value="1"/>
</dbReference>
<dbReference type="EMBL" id="CARXXK010001139">
    <property type="protein sequence ID" value="CAI6373930.1"/>
    <property type="molecule type" value="Genomic_DNA"/>
</dbReference>
<dbReference type="FunFam" id="3.40.50.410:FF:000020">
    <property type="entry name" value="protein transport protein Sec24D isoform X1"/>
    <property type="match status" value="1"/>
</dbReference>
<dbReference type="InterPro" id="IPR050550">
    <property type="entry name" value="SEC23_SEC24_subfamily"/>
</dbReference>
<proteinExistence type="inferred from homology"/>
<dbReference type="GO" id="GO:0090110">
    <property type="term" value="P:COPII-coated vesicle cargo loading"/>
    <property type="evidence" value="ECO:0007669"/>
    <property type="project" value="TreeGrafter"/>
</dbReference>
<dbReference type="GO" id="GO:0006886">
    <property type="term" value="P:intracellular protein transport"/>
    <property type="evidence" value="ECO:0007669"/>
    <property type="project" value="InterPro"/>
</dbReference>
<dbReference type="GO" id="GO:0008270">
    <property type="term" value="F:zinc ion binding"/>
    <property type="evidence" value="ECO:0007669"/>
    <property type="project" value="InterPro"/>
</dbReference>
<dbReference type="GO" id="GO:0000149">
    <property type="term" value="F:SNARE binding"/>
    <property type="evidence" value="ECO:0007669"/>
    <property type="project" value="TreeGrafter"/>
</dbReference>
<keyword evidence="5" id="KW-0653">Protein transport</keyword>
<dbReference type="InterPro" id="IPR006896">
    <property type="entry name" value="Sec23/24_trunk_dom"/>
</dbReference>
<dbReference type="Proteomes" id="UP001160148">
    <property type="component" value="Unassembled WGS sequence"/>
</dbReference>
<feature type="compositionally biased region" description="Low complexity" evidence="7">
    <location>
        <begin position="228"/>
        <end position="247"/>
    </location>
</feature>
<reference evidence="13 14" key="1">
    <citation type="submission" date="2023-01" db="EMBL/GenBank/DDBJ databases">
        <authorList>
            <person name="Whitehead M."/>
        </authorList>
    </citation>
    <scope>NUCLEOTIDE SEQUENCE [LARGE SCALE GENOMIC DNA]</scope>
</reference>
<organism evidence="13 14">
    <name type="scientific">Macrosiphum euphorbiae</name>
    <name type="common">potato aphid</name>
    <dbReference type="NCBI Taxonomy" id="13131"/>
    <lineage>
        <taxon>Eukaryota</taxon>
        <taxon>Metazoa</taxon>
        <taxon>Ecdysozoa</taxon>
        <taxon>Arthropoda</taxon>
        <taxon>Hexapoda</taxon>
        <taxon>Insecta</taxon>
        <taxon>Pterygota</taxon>
        <taxon>Neoptera</taxon>
        <taxon>Paraneoptera</taxon>
        <taxon>Hemiptera</taxon>
        <taxon>Sternorrhyncha</taxon>
        <taxon>Aphidomorpha</taxon>
        <taxon>Aphidoidea</taxon>
        <taxon>Aphididae</taxon>
        <taxon>Macrosiphini</taxon>
        <taxon>Macrosiphum</taxon>
    </lineage>
</organism>
<dbReference type="Gene3D" id="1.20.120.730">
    <property type="entry name" value="Sec23/Sec24 helical domain"/>
    <property type="match status" value="1"/>
</dbReference>
<dbReference type="CDD" id="cd01479">
    <property type="entry name" value="Sec24-like"/>
    <property type="match status" value="1"/>
</dbReference>
<dbReference type="InterPro" id="IPR036175">
    <property type="entry name" value="Sec23/24_helical_dom_sf"/>
</dbReference>
<dbReference type="GO" id="GO:0070971">
    <property type="term" value="C:endoplasmic reticulum exit site"/>
    <property type="evidence" value="ECO:0007669"/>
    <property type="project" value="TreeGrafter"/>
</dbReference>
<feature type="domain" description="Sec23/Sec24 helical" evidence="11">
    <location>
        <begin position="854"/>
        <end position="954"/>
    </location>
</feature>
<evidence type="ECO:0000259" key="11">
    <source>
        <dbReference type="Pfam" id="PF04815"/>
    </source>
</evidence>
<feature type="region of interest" description="Disordered" evidence="7">
    <location>
        <begin position="137"/>
        <end position="212"/>
    </location>
</feature>
<dbReference type="Pfam" id="PF04810">
    <property type="entry name" value="zf-Sec23_Sec24"/>
    <property type="match status" value="1"/>
</dbReference>
<comment type="similarity">
    <text evidence="3">Belongs to the SEC23/SEC24 family. SEC24 subfamily.</text>
</comment>
<comment type="subcellular location">
    <subcellularLocation>
        <location evidence="1">Cytoplasmic vesicle</location>
        <location evidence="1">COPII-coated vesicle membrane</location>
        <topology evidence="1">Peripheral membrane protein</topology>
        <orientation evidence="1">Cytoplasmic side</orientation>
    </subcellularLocation>
    <subcellularLocation>
        <location evidence="2">Endoplasmic reticulum membrane</location>
        <topology evidence="2">Peripheral membrane protein</topology>
        <orientation evidence="2">Cytoplasmic side</orientation>
    </subcellularLocation>
</comment>
<dbReference type="Gene3D" id="3.40.20.10">
    <property type="entry name" value="Severin"/>
    <property type="match status" value="1"/>
</dbReference>
<dbReference type="SUPFAM" id="SSF81995">
    <property type="entry name" value="beta-sandwich domain of Sec23/24"/>
    <property type="match status" value="1"/>
</dbReference>
<feature type="compositionally biased region" description="Polar residues" evidence="7">
    <location>
        <begin position="316"/>
        <end position="329"/>
    </location>
</feature>
<dbReference type="SUPFAM" id="SSF81811">
    <property type="entry name" value="Helical domain of Sec23/24"/>
    <property type="match status" value="1"/>
</dbReference>
<feature type="region of interest" description="Disordered" evidence="7">
    <location>
        <begin position="228"/>
        <end position="340"/>
    </location>
</feature>
<evidence type="ECO:0000256" key="2">
    <source>
        <dbReference type="ARBA" id="ARBA00004397"/>
    </source>
</evidence>
<dbReference type="Gene3D" id="2.30.30.380">
    <property type="entry name" value="Zn-finger domain of Sec23/24"/>
    <property type="match status" value="1"/>
</dbReference>
<evidence type="ECO:0000259" key="10">
    <source>
        <dbReference type="Pfam" id="PF04811"/>
    </source>
</evidence>
<dbReference type="InterPro" id="IPR036465">
    <property type="entry name" value="vWFA_dom_sf"/>
</dbReference>
<dbReference type="InterPro" id="IPR007123">
    <property type="entry name" value="Gelsolin-like_dom"/>
</dbReference>
<dbReference type="SUPFAM" id="SSF53300">
    <property type="entry name" value="vWA-like"/>
    <property type="match status" value="1"/>
</dbReference>
<dbReference type="InterPro" id="IPR036180">
    <property type="entry name" value="Gelsolin-like_dom_sf"/>
</dbReference>
<feature type="compositionally biased region" description="Low complexity" evidence="7">
    <location>
        <begin position="258"/>
        <end position="287"/>
    </location>
</feature>
<dbReference type="Gene3D" id="3.40.50.410">
    <property type="entry name" value="von Willebrand factor, type A domain"/>
    <property type="match status" value="1"/>
</dbReference>
<feature type="domain" description="Sec23/Sec24 beta-sandwich" evidence="12">
    <location>
        <begin position="760"/>
        <end position="841"/>
    </location>
</feature>
<evidence type="ECO:0008006" key="15">
    <source>
        <dbReference type="Google" id="ProtNLM"/>
    </source>
</evidence>
<feature type="region of interest" description="Disordered" evidence="7">
    <location>
        <begin position="96"/>
        <end position="123"/>
    </location>
</feature>
<keyword evidence="14" id="KW-1185">Reference proteome</keyword>
<dbReference type="SUPFAM" id="SSF82754">
    <property type="entry name" value="C-terminal, gelsolin-like domain of Sec23/24"/>
    <property type="match status" value="1"/>
</dbReference>
<dbReference type="Gene3D" id="2.60.40.1670">
    <property type="entry name" value="beta-sandwich domain of Sec23/24"/>
    <property type="match status" value="1"/>
</dbReference>
<keyword evidence="4" id="KW-0813">Transport</keyword>
<evidence type="ECO:0000256" key="4">
    <source>
        <dbReference type="ARBA" id="ARBA00022448"/>
    </source>
</evidence>
<dbReference type="Pfam" id="PF08033">
    <property type="entry name" value="Sec23_BS"/>
    <property type="match status" value="1"/>
</dbReference>